<sequence>MPPDIDLLAIQRGSITAPAGCGKTQLIADALKSHAGDRPVLVLTHTNAGVTALRTRLKRAGVPCSAYRLSTIDGFAMRLIAKFPTRSGHHPELLKLNNASSDYPAIRESVRRLLESGHIAQPIAATYARLLVDEYQDCSTVQHSIVSALASLLPTCVLGDPLQAIFGFGGNRLVHWERDVQSSFPAEGSLRTPWRWQIAGNEELGQWLLSQRHALTASLPIDLTTAPPSVRWIQLVAGREVQQRLTAARTNAPGSQGTVLVIGESMNVQGRHQLTSQTPGAMAVEAVDMRDLVNFARHFNLQAPTALQDLATFSALMMTGVGAPNLVTRVGTIRRGRAKTPPTPVEAEAVAFESERSMASALRLVDALAEQTGTRVYRPEILHCCRSAMRSVINQEQDLLGAALQARERNRHLSRPIARKAVGSTLLLKGLEADIAVVLYPESMSAQNLYVALTRGAKGLVICSRTSTLTPAP</sequence>
<comment type="caution">
    <text evidence="6">The sequence shown here is derived from an EMBL/GenBank/DDBJ whole genome shotgun (WGS) entry which is preliminary data.</text>
</comment>
<name>A0A6B8J052_STEMA</name>
<dbReference type="GO" id="GO:0043138">
    <property type="term" value="F:3'-5' DNA helicase activity"/>
    <property type="evidence" value="ECO:0007669"/>
    <property type="project" value="TreeGrafter"/>
</dbReference>
<dbReference type="Proteomes" id="UP000625930">
    <property type="component" value="Unassembled WGS sequence"/>
</dbReference>
<dbReference type="GO" id="GO:0000725">
    <property type="term" value="P:recombinational repair"/>
    <property type="evidence" value="ECO:0007669"/>
    <property type="project" value="TreeGrafter"/>
</dbReference>
<evidence type="ECO:0000256" key="5">
    <source>
        <dbReference type="ARBA" id="ARBA00034923"/>
    </source>
</evidence>
<gene>
    <name evidence="6" type="ORF">I5U67_09035</name>
</gene>
<dbReference type="Pfam" id="PF00580">
    <property type="entry name" value="UvrD-helicase"/>
    <property type="match status" value="1"/>
</dbReference>
<dbReference type="EMBL" id="JADUNP010000014">
    <property type="protein sequence ID" value="MBH1652311.1"/>
    <property type="molecule type" value="Genomic_DNA"/>
</dbReference>
<dbReference type="GO" id="GO:0016787">
    <property type="term" value="F:hydrolase activity"/>
    <property type="evidence" value="ECO:0007669"/>
    <property type="project" value="UniProtKB-KW"/>
</dbReference>
<dbReference type="GO" id="GO:0005524">
    <property type="term" value="F:ATP binding"/>
    <property type="evidence" value="ECO:0007669"/>
    <property type="project" value="UniProtKB-KW"/>
</dbReference>
<dbReference type="GO" id="GO:0005829">
    <property type="term" value="C:cytosol"/>
    <property type="evidence" value="ECO:0007669"/>
    <property type="project" value="TreeGrafter"/>
</dbReference>
<reference evidence="6" key="1">
    <citation type="submission" date="2020-11" db="EMBL/GenBank/DDBJ databases">
        <title>Enhanced detection system for hospital associated transmission using whole genome sequencing surveillance.</title>
        <authorList>
            <person name="Harrison L.H."/>
            <person name="Van Tyne D."/>
            <person name="Marsh J.W."/>
            <person name="Griffith M.P."/>
            <person name="Snyder D.J."/>
            <person name="Cooper V.S."/>
            <person name="Mustapha M."/>
        </authorList>
    </citation>
    <scope>NUCLEOTIDE SEQUENCE</scope>
    <source>
        <strain evidence="6">STEN00091</strain>
    </source>
</reference>
<evidence type="ECO:0000256" key="1">
    <source>
        <dbReference type="ARBA" id="ARBA00022741"/>
    </source>
</evidence>
<evidence type="ECO:0000256" key="2">
    <source>
        <dbReference type="ARBA" id="ARBA00022801"/>
    </source>
</evidence>
<evidence type="ECO:0000313" key="6">
    <source>
        <dbReference type="EMBL" id="MBH1652311.1"/>
    </source>
</evidence>
<dbReference type="InterPro" id="IPR027417">
    <property type="entry name" value="P-loop_NTPase"/>
</dbReference>
<dbReference type="InterPro" id="IPR014016">
    <property type="entry name" value="UvrD-like_ATP-bd"/>
</dbReference>
<keyword evidence="3" id="KW-0347">Helicase</keyword>
<dbReference type="GO" id="GO:0003677">
    <property type="term" value="F:DNA binding"/>
    <property type="evidence" value="ECO:0007669"/>
    <property type="project" value="InterPro"/>
</dbReference>
<dbReference type="AlphaFoldDB" id="A0A6B8J052"/>
<evidence type="ECO:0000313" key="7">
    <source>
        <dbReference type="Proteomes" id="UP000625930"/>
    </source>
</evidence>
<keyword evidence="2" id="KW-0378">Hydrolase</keyword>
<keyword evidence="4" id="KW-0067">ATP-binding</keyword>
<organism evidence="6 7">
    <name type="scientific">Stenotrophomonas maltophilia</name>
    <name type="common">Pseudomonas maltophilia</name>
    <name type="synonym">Xanthomonas maltophilia</name>
    <dbReference type="NCBI Taxonomy" id="40324"/>
    <lineage>
        <taxon>Bacteria</taxon>
        <taxon>Pseudomonadati</taxon>
        <taxon>Pseudomonadota</taxon>
        <taxon>Gammaproteobacteria</taxon>
        <taxon>Lysobacterales</taxon>
        <taxon>Lysobacteraceae</taxon>
        <taxon>Stenotrophomonas</taxon>
        <taxon>Stenotrophomonas maltophilia group</taxon>
    </lineage>
</organism>
<dbReference type="Gene3D" id="3.40.50.300">
    <property type="entry name" value="P-loop containing nucleotide triphosphate hydrolases"/>
    <property type="match status" value="1"/>
</dbReference>
<protein>
    <recommendedName>
        <fullName evidence="5">DNA 3'-5' helicase II</fullName>
    </recommendedName>
</protein>
<dbReference type="GO" id="GO:0033202">
    <property type="term" value="C:DNA helicase complex"/>
    <property type="evidence" value="ECO:0007669"/>
    <property type="project" value="TreeGrafter"/>
</dbReference>
<dbReference type="InterPro" id="IPR000212">
    <property type="entry name" value="DNA_helicase_UvrD/REP"/>
</dbReference>
<dbReference type="RefSeq" id="WP_049453421.1">
    <property type="nucleotide sequence ID" value="NZ_CP011010.1"/>
</dbReference>
<evidence type="ECO:0000256" key="4">
    <source>
        <dbReference type="ARBA" id="ARBA00022840"/>
    </source>
</evidence>
<proteinExistence type="predicted"/>
<accession>A0A6B8J052</accession>
<keyword evidence="1" id="KW-0547">Nucleotide-binding</keyword>
<evidence type="ECO:0000256" key="3">
    <source>
        <dbReference type="ARBA" id="ARBA00022806"/>
    </source>
</evidence>
<dbReference type="PANTHER" id="PTHR11070:SF2">
    <property type="entry name" value="ATP-DEPENDENT DNA HELICASE SRS2"/>
    <property type="match status" value="1"/>
</dbReference>
<dbReference type="SUPFAM" id="SSF52540">
    <property type="entry name" value="P-loop containing nucleoside triphosphate hydrolases"/>
    <property type="match status" value="1"/>
</dbReference>
<dbReference type="PANTHER" id="PTHR11070">
    <property type="entry name" value="UVRD / RECB / PCRA DNA HELICASE FAMILY MEMBER"/>
    <property type="match status" value="1"/>
</dbReference>